<gene>
    <name evidence="2" type="ORF">GMPD_05750</name>
    <name evidence="3" type="ORF">M1B72_20350</name>
</gene>
<reference evidence="4" key="1">
    <citation type="submission" date="2020-06" db="EMBL/GenBank/DDBJ databases">
        <title>Draft genomic sequecing of Geomonas sp. Red736.</title>
        <authorList>
            <person name="Itoh H."/>
            <person name="Xu Z.X."/>
            <person name="Ushijima N."/>
            <person name="Masuda Y."/>
            <person name="Shiratori Y."/>
            <person name="Senoo K."/>
        </authorList>
    </citation>
    <scope>NUCLEOTIDE SEQUENCE [LARGE SCALE GENOMIC DNA]</scope>
    <source>
        <strain evidence="4">Red736</strain>
    </source>
</reference>
<evidence type="ECO:0000313" key="2">
    <source>
        <dbReference type="EMBL" id="GFO62656.1"/>
    </source>
</evidence>
<dbReference type="Proteomes" id="UP000568888">
    <property type="component" value="Unassembled WGS sequence"/>
</dbReference>
<organism evidence="2 4">
    <name type="scientific">Geomonas paludis</name>
    <dbReference type="NCBI Taxonomy" id="2740185"/>
    <lineage>
        <taxon>Bacteria</taxon>
        <taxon>Pseudomonadati</taxon>
        <taxon>Thermodesulfobacteriota</taxon>
        <taxon>Desulfuromonadia</taxon>
        <taxon>Geobacterales</taxon>
        <taxon>Geobacteraceae</taxon>
        <taxon>Geomonas</taxon>
    </lineage>
</organism>
<dbReference type="Proteomes" id="UP000831485">
    <property type="component" value="Chromosome"/>
</dbReference>
<evidence type="ECO:0000313" key="3">
    <source>
        <dbReference type="EMBL" id="UPU35766.1"/>
    </source>
</evidence>
<proteinExistence type="predicted"/>
<dbReference type="Pfam" id="PF13146">
    <property type="entry name" value="TRL"/>
    <property type="match status" value="1"/>
</dbReference>
<dbReference type="AlphaFoldDB" id="A0A6V8MRB7"/>
<sequence>MKKILYAGLLAGFGIMSGCASPFPMGALYTELKLPVAATANGGERKHGTAECKSVLGLVATGDCSIETAKKNGGISKVSTVDWEGKNVLGIFGEYKLHVYGE</sequence>
<name>A0A6V8MRB7_9BACT</name>
<evidence type="ECO:0000313" key="5">
    <source>
        <dbReference type="Proteomes" id="UP000831485"/>
    </source>
</evidence>
<dbReference type="EMBL" id="BLXY01000001">
    <property type="protein sequence ID" value="GFO62656.1"/>
    <property type="molecule type" value="Genomic_DNA"/>
</dbReference>
<reference evidence="2" key="2">
    <citation type="journal article" date="2021" name="Int. J. Syst. Evol. Microbiol.">
        <title>Geomonas silvestris sp. nov., Geomonas paludis sp. nov. and Geomonas limicola sp. nov., isolated from terrestrial environments, and emended description of the genus Geomonas.</title>
        <authorList>
            <person name="Itoh H."/>
            <person name="Xu Z."/>
            <person name="Masuda Y."/>
            <person name="Ushijima N."/>
            <person name="Hayakawa C."/>
            <person name="Shiratori Y."/>
            <person name="Senoo K."/>
        </authorList>
    </citation>
    <scope>NUCLEOTIDE SEQUENCE</scope>
    <source>
        <strain evidence="2">Red736</strain>
    </source>
</reference>
<evidence type="ECO:0000256" key="1">
    <source>
        <dbReference type="SAM" id="SignalP"/>
    </source>
</evidence>
<keyword evidence="1" id="KW-0732">Signal</keyword>
<dbReference type="InterPro" id="IPR025113">
    <property type="entry name" value="TRL-like"/>
</dbReference>
<protein>
    <submittedName>
        <fullName evidence="2">TRL family protein</fullName>
    </submittedName>
    <submittedName>
        <fullName evidence="3">TRL-like family protein</fullName>
    </submittedName>
</protein>
<accession>A0A6V8MRB7</accession>
<dbReference type="EMBL" id="CP096574">
    <property type="protein sequence ID" value="UPU35766.1"/>
    <property type="molecule type" value="Genomic_DNA"/>
</dbReference>
<dbReference type="RefSeq" id="WP_198424602.1">
    <property type="nucleotide sequence ID" value="NZ_BLXY01000001.1"/>
</dbReference>
<feature type="chain" id="PRO_5027735857" evidence="1">
    <location>
        <begin position="21"/>
        <end position="102"/>
    </location>
</feature>
<reference evidence="3" key="3">
    <citation type="submission" date="2022-04" db="EMBL/GenBank/DDBJ databases">
        <authorList>
            <person name="Liu G."/>
        </authorList>
    </citation>
    <scope>NUCLEOTIDE SEQUENCE</scope>
    <source>
        <strain evidence="3">RG22</strain>
    </source>
</reference>
<dbReference type="PROSITE" id="PS51257">
    <property type="entry name" value="PROKAR_LIPOPROTEIN"/>
    <property type="match status" value="1"/>
</dbReference>
<keyword evidence="5" id="KW-1185">Reference proteome</keyword>
<evidence type="ECO:0000313" key="4">
    <source>
        <dbReference type="Proteomes" id="UP000568888"/>
    </source>
</evidence>
<feature type="signal peptide" evidence="1">
    <location>
        <begin position="1"/>
        <end position="20"/>
    </location>
</feature>